<sequence>MVEVKQLVHGQFLALAKDLKAADPEQLAAHLTLIFEGGMPRCRPSESMVQLTTLAPSSRPSFSPARQTGTLNVVVSESRRRPSVDSCEDRQAGPEARYPMV</sequence>
<accession>A0ABP4PPQ6</accession>
<feature type="compositionally biased region" description="Low complexity" evidence="1">
    <location>
        <begin position="56"/>
        <end position="66"/>
    </location>
</feature>
<gene>
    <name evidence="2" type="ORF">GCM10009789_43880</name>
</gene>
<dbReference type="Proteomes" id="UP001500393">
    <property type="component" value="Unassembled WGS sequence"/>
</dbReference>
<feature type="compositionally biased region" description="Basic and acidic residues" evidence="1">
    <location>
        <begin position="77"/>
        <end position="92"/>
    </location>
</feature>
<organism evidence="2 3">
    <name type="scientific">Kribbella sancticallisti</name>
    <dbReference type="NCBI Taxonomy" id="460087"/>
    <lineage>
        <taxon>Bacteria</taxon>
        <taxon>Bacillati</taxon>
        <taxon>Actinomycetota</taxon>
        <taxon>Actinomycetes</taxon>
        <taxon>Propionibacteriales</taxon>
        <taxon>Kribbellaceae</taxon>
        <taxon>Kribbella</taxon>
    </lineage>
</organism>
<proteinExistence type="predicted"/>
<comment type="caution">
    <text evidence="2">The sequence shown here is derived from an EMBL/GenBank/DDBJ whole genome shotgun (WGS) entry which is preliminary data.</text>
</comment>
<evidence type="ECO:0000313" key="3">
    <source>
        <dbReference type="Proteomes" id="UP001500393"/>
    </source>
</evidence>
<dbReference type="EMBL" id="BAAAOS010000030">
    <property type="protein sequence ID" value="GAA1585483.1"/>
    <property type="molecule type" value="Genomic_DNA"/>
</dbReference>
<feature type="region of interest" description="Disordered" evidence="1">
    <location>
        <begin position="56"/>
        <end position="101"/>
    </location>
</feature>
<protein>
    <submittedName>
        <fullName evidence="2">Uncharacterized protein</fullName>
    </submittedName>
</protein>
<keyword evidence="3" id="KW-1185">Reference proteome</keyword>
<reference evidence="3" key="1">
    <citation type="journal article" date="2019" name="Int. J. Syst. Evol. Microbiol.">
        <title>The Global Catalogue of Microorganisms (GCM) 10K type strain sequencing project: providing services to taxonomists for standard genome sequencing and annotation.</title>
        <authorList>
            <consortium name="The Broad Institute Genomics Platform"/>
            <consortium name="The Broad Institute Genome Sequencing Center for Infectious Disease"/>
            <person name="Wu L."/>
            <person name="Ma J."/>
        </authorList>
    </citation>
    <scope>NUCLEOTIDE SEQUENCE [LARGE SCALE GENOMIC DNA]</scope>
    <source>
        <strain evidence="3">JCM 14969</strain>
    </source>
</reference>
<name>A0ABP4PPQ6_9ACTN</name>
<evidence type="ECO:0000256" key="1">
    <source>
        <dbReference type="SAM" id="MobiDB-lite"/>
    </source>
</evidence>
<evidence type="ECO:0000313" key="2">
    <source>
        <dbReference type="EMBL" id="GAA1585483.1"/>
    </source>
</evidence>